<proteinExistence type="predicted"/>
<feature type="region of interest" description="Disordered" evidence="4">
    <location>
        <begin position="449"/>
        <end position="478"/>
    </location>
</feature>
<keyword evidence="6" id="KW-1185">Reference proteome</keyword>
<dbReference type="Proteomes" id="UP000003167">
    <property type="component" value="Unassembled WGS sequence"/>
</dbReference>
<keyword evidence="2 3" id="KW-0802">TPR repeat</keyword>
<feature type="compositionally biased region" description="Acidic residues" evidence="4">
    <location>
        <begin position="1009"/>
        <end position="1019"/>
    </location>
</feature>
<name>H1HPQ1_9BACT</name>
<feature type="repeat" description="TPR" evidence="3">
    <location>
        <begin position="245"/>
        <end position="278"/>
    </location>
</feature>
<dbReference type="RefSeq" id="WP_008566208.1">
    <property type="nucleotide sequence ID" value="NZ_JH594508.1"/>
</dbReference>
<evidence type="ECO:0000313" key="6">
    <source>
        <dbReference type="Proteomes" id="UP000003167"/>
    </source>
</evidence>
<dbReference type="EMBL" id="AGEK01000036">
    <property type="protein sequence ID" value="EHO67848.1"/>
    <property type="molecule type" value="Genomic_DNA"/>
</dbReference>
<dbReference type="SMART" id="SM00028">
    <property type="entry name" value="TPR"/>
    <property type="match status" value="5"/>
</dbReference>
<dbReference type="Gene3D" id="1.25.40.10">
    <property type="entry name" value="Tetratricopeptide repeat domain"/>
    <property type="match status" value="4"/>
</dbReference>
<dbReference type="InterPro" id="IPR019734">
    <property type="entry name" value="TPR_rpt"/>
</dbReference>
<dbReference type="PANTHER" id="PTHR45586:SF1">
    <property type="entry name" value="LIPOPOLYSACCHARIDE ASSEMBLY PROTEIN B"/>
    <property type="match status" value="1"/>
</dbReference>
<evidence type="ECO:0000256" key="3">
    <source>
        <dbReference type="PROSITE-ProRule" id="PRU00339"/>
    </source>
</evidence>
<keyword evidence="1" id="KW-0677">Repeat</keyword>
<feature type="region of interest" description="Disordered" evidence="4">
    <location>
        <begin position="921"/>
        <end position="1019"/>
    </location>
</feature>
<organism evidence="5 6">
    <name type="scientific">Segatella maculosa OT 289</name>
    <dbReference type="NCBI Taxonomy" id="999422"/>
    <lineage>
        <taxon>Bacteria</taxon>
        <taxon>Pseudomonadati</taxon>
        <taxon>Bacteroidota</taxon>
        <taxon>Bacteroidia</taxon>
        <taxon>Bacteroidales</taxon>
        <taxon>Prevotellaceae</taxon>
        <taxon>Segatella</taxon>
    </lineage>
</organism>
<dbReference type="STRING" id="999422.HMPREF9944_02145"/>
<accession>H1HPQ1</accession>
<dbReference type="SUPFAM" id="SSF48452">
    <property type="entry name" value="TPR-like"/>
    <property type="match status" value="3"/>
</dbReference>
<feature type="compositionally biased region" description="Pro residues" evidence="4">
    <location>
        <begin position="994"/>
        <end position="1003"/>
    </location>
</feature>
<protein>
    <recommendedName>
        <fullName evidence="7">Tetratricopeptide repeat protein</fullName>
    </recommendedName>
</protein>
<evidence type="ECO:0000256" key="4">
    <source>
        <dbReference type="SAM" id="MobiDB-lite"/>
    </source>
</evidence>
<dbReference type="InterPro" id="IPR051012">
    <property type="entry name" value="CellSynth/LPSAsmb/PSIAsmb"/>
</dbReference>
<evidence type="ECO:0000313" key="5">
    <source>
        <dbReference type="EMBL" id="EHO67848.1"/>
    </source>
</evidence>
<evidence type="ECO:0000256" key="2">
    <source>
        <dbReference type="ARBA" id="ARBA00022803"/>
    </source>
</evidence>
<dbReference type="AlphaFoldDB" id="H1HPQ1"/>
<dbReference type="PANTHER" id="PTHR45586">
    <property type="entry name" value="TPR REPEAT-CONTAINING PROTEIN PA4667"/>
    <property type="match status" value="1"/>
</dbReference>
<dbReference type="PROSITE" id="PS50005">
    <property type="entry name" value="TPR"/>
    <property type="match status" value="1"/>
</dbReference>
<evidence type="ECO:0000256" key="1">
    <source>
        <dbReference type="ARBA" id="ARBA00022737"/>
    </source>
</evidence>
<dbReference type="InterPro" id="IPR011990">
    <property type="entry name" value="TPR-like_helical_dom_sf"/>
</dbReference>
<sequence>MKHVAPYLLSFLVVMTMLPGCSSRLNTANTRWWRAFNTRYNVYYNGSVAYIDASLERENGNKDNFTELIPLYTVGNKENRELGKANFDRAIEKCEKAIKLYSIRRRPVWDKNRRKTAEDIEWLNRKEYNPFMWKVWMLMGRSQFHEGNFEEAVSTFSYMSRLYATQPAIYHRAQAWLAKSYIEAGWQYEAENVIRNMRRDSIYWSAQKEWDYTYADYYIHTGDYQQAIPYLQKVIGHEMRRKQKAREWFLLGQLLAETGRNAEAYKAYKHVTKLNPHYALAFNARVAMTEVMAGGKQKQMIAKLKRMASSDNNKEYLDQVYYAIGNIYLSQRDTLRAIGAYEQGNERATRNGIEKGVLLLKLGDLYWQRNRFGDAKRCYDVAIGLLDKDRKDYRRLSERQQVLEALVPYTDAVELQDSLQRLARMSEKERNAAIDRVIVALKKKEKKEQNDRLSLAKGGDTPVPSGGASLPNAGLQPGKNGQQSTWYFYNPMVVARGKETFLRLWGRRDNIDNWQRINKTVLLTATDKAQEQPDSLSKVEELTDNDLRRPDSVSVYRREYYLKQIPLTAEQLKESNKQLADGLFHSGIIFKDRLDNLALSEQALLRLVRDFPDYAQRDEAYYHLYLLYARKNEPEQAETYIYRLKKEYPDSKWTALLTDPYYRENARWGEHIEDSLYTASYDAFKNERYQEVLGNAQVSAKRFPNGANRDKFLFIGGLSKLNDGDAKACLQDLNTLVGTYPESRLSEMAGMIVNGIKAGRRLQRGRFDMATIWSRRSEVLNDSDSIQAVKLSPERNVGFVYMLVYHPDSVNENRLLFELAKYNFTSYLVRNFDIRIEDAEGMHRMSIKGFLNYDEALQYARSLHQQHGLVGLMKAARPFIVSEQNLPLLGHRFSYDDYDHFYQKHFAPLKISTLQLLTEPVKPTYQEPKPSSDEETDRKMDKMSSQDSEYYPVKSMILPPNMTDIAPQNGSSKPQDKPAQTKGKPEKPQKPVKPKQPTPPAKPVKPLDLDDEYYDLEGF</sequence>
<dbReference type="HOGENOM" id="CLU_007706_1_0_10"/>
<evidence type="ECO:0008006" key="7">
    <source>
        <dbReference type="Google" id="ProtNLM"/>
    </source>
</evidence>
<comment type="caution">
    <text evidence="5">The sequence shown here is derived from an EMBL/GenBank/DDBJ whole genome shotgun (WGS) entry which is preliminary data.</text>
</comment>
<reference evidence="5 6" key="1">
    <citation type="submission" date="2011-12" db="EMBL/GenBank/DDBJ databases">
        <title>The Genome Sequence of Prevotella maculosa OT 289.</title>
        <authorList>
            <consortium name="The Broad Institute Genome Sequencing Platform"/>
            <person name="Earl A."/>
            <person name="Ward D."/>
            <person name="Feldgarden M."/>
            <person name="Gevers D."/>
            <person name="Izard J."/>
            <person name="Blanton J.M."/>
            <person name="Mathney J."/>
            <person name="Tanner A.C."/>
            <person name="Dewhirst F.E."/>
            <person name="Young S.K."/>
            <person name="Zeng Q."/>
            <person name="Gargeya S."/>
            <person name="Fitzgerald M."/>
            <person name="Haas B."/>
            <person name="Abouelleil A."/>
            <person name="Alvarado L."/>
            <person name="Arachchi H.M."/>
            <person name="Berlin A."/>
            <person name="Chapman S.B."/>
            <person name="Gearin G."/>
            <person name="Goldberg J."/>
            <person name="Griggs A."/>
            <person name="Gujja S."/>
            <person name="Hansen M."/>
            <person name="Heiman D."/>
            <person name="Howarth C."/>
            <person name="Larimer J."/>
            <person name="Lui A."/>
            <person name="MacDonald P.J.P."/>
            <person name="McCowen C."/>
            <person name="Montmayeur A."/>
            <person name="Murphy C."/>
            <person name="Neiman D."/>
            <person name="Pearson M."/>
            <person name="Priest M."/>
            <person name="Roberts A."/>
            <person name="Saif S."/>
            <person name="Shea T."/>
            <person name="Sisk P."/>
            <person name="Stolte C."/>
            <person name="Sykes S."/>
            <person name="Wortman J."/>
            <person name="Nusbaum C."/>
            <person name="Birren B."/>
        </authorList>
    </citation>
    <scope>NUCLEOTIDE SEQUENCE [LARGE SCALE GENOMIC DNA]</scope>
    <source>
        <strain evidence="5 6">OT 289</strain>
    </source>
</reference>
<feature type="compositionally biased region" description="Basic and acidic residues" evidence="4">
    <location>
        <begin position="930"/>
        <end position="944"/>
    </location>
</feature>
<dbReference type="OrthoDB" id="1522549at2"/>
<gene>
    <name evidence="5" type="ORF">HMPREF9944_02145</name>
</gene>
<dbReference type="PATRIC" id="fig|999422.3.peg.2256"/>
<dbReference type="Pfam" id="PF13432">
    <property type="entry name" value="TPR_16"/>
    <property type="match status" value="1"/>
</dbReference>